<dbReference type="SUPFAM" id="SSF103501">
    <property type="entry name" value="Respiratory nitrate reductase 1 gamma chain"/>
    <property type="match status" value="1"/>
</dbReference>
<organism evidence="23 24">
    <name type="scientific">Nonomuraea cavernae</name>
    <dbReference type="NCBI Taxonomy" id="2045107"/>
    <lineage>
        <taxon>Bacteria</taxon>
        <taxon>Bacillati</taxon>
        <taxon>Actinomycetota</taxon>
        <taxon>Actinomycetes</taxon>
        <taxon>Streptosporangiales</taxon>
        <taxon>Streptosporangiaceae</taxon>
        <taxon>Nonomuraea</taxon>
    </lineage>
</organism>
<dbReference type="GO" id="GO:0019645">
    <property type="term" value="P:anaerobic electron transport chain"/>
    <property type="evidence" value="ECO:0007669"/>
    <property type="project" value="TreeGrafter"/>
</dbReference>
<dbReference type="GO" id="GO:0008940">
    <property type="term" value="F:nitrate reductase activity"/>
    <property type="evidence" value="ECO:0007669"/>
    <property type="project" value="InterPro"/>
</dbReference>
<keyword evidence="11" id="KW-0560">Oxidoreductase</keyword>
<evidence type="ECO:0000256" key="20">
    <source>
        <dbReference type="PIRSR" id="PIRSR603816-1"/>
    </source>
</evidence>
<dbReference type="InterPro" id="IPR051936">
    <property type="entry name" value="Heme-iron_electron_transfer"/>
</dbReference>
<dbReference type="Gene3D" id="1.20.950.20">
    <property type="entry name" value="Transmembrane di-heme cytochromes, Chain C"/>
    <property type="match status" value="1"/>
</dbReference>
<evidence type="ECO:0000256" key="17">
    <source>
        <dbReference type="ARBA" id="ARBA00061196"/>
    </source>
</evidence>
<evidence type="ECO:0000256" key="15">
    <source>
        <dbReference type="ARBA" id="ARBA00056200"/>
    </source>
</evidence>
<evidence type="ECO:0000256" key="9">
    <source>
        <dbReference type="ARBA" id="ARBA00022982"/>
    </source>
</evidence>
<keyword evidence="4" id="KW-0813">Transport</keyword>
<feature type="transmembrane region" description="Helical" evidence="21">
    <location>
        <begin position="49"/>
        <end position="73"/>
    </location>
</feature>
<evidence type="ECO:0000259" key="22">
    <source>
        <dbReference type="Pfam" id="PF02665"/>
    </source>
</evidence>
<reference evidence="23" key="1">
    <citation type="journal article" date="2014" name="Int. J. Syst. Evol. Microbiol.">
        <title>Complete genome sequence of Corynebacterium casei LMG S-19264T (=DSM 44701T), isolated from a smear-ripened cheese.</title>
        <authorList>
            <consortium name="US DOE Joint Genome Institute (JGI-PGF)"/>
            <person name="Walter F."/>
            <person name="Albersmeier A."/>
            <person name="Kalinowski J."/>
            <person name="Ruckert C."/>
        </authorList>
    </citation>
    <scope>NUCLEOTIDE SEQUENCE</scope>
    <source>
        <strain evidence="23">CGMCC 4.7368</strain>
    </source>
</reference>
<feature type="transmembrane region" description="Helical" evidence="21">
    <location>
        <begin position="93"/>
        <end position="113"/>
    </location>
</feature>
<name>A0A918DUS8_9ACTN</name>
<sequence length="245" mass="27821">MMPSPIDIFLWGAFPYIAVAILVTGLIWRYRYDKFGWTTRSSELYESRLLRWGSPMFHMGLLIVLLGHLLGLFVPQSWTSAIGLSENIYHSLALWLGIAAGVLTYAGIVLLVWRRRTTGPVFLATTVNDKIMYIFLVAALTFGLAATLINAATLHYNYRIDLSPWVRSLFVFQPEVALMARTPIEYRIHAISGLLLFAILPFTRLVHAFAAPVQYLFRPYIVYRARDPQNIGTAALRPGWKRSDV</sequence>
<dbReference type="GO" id="GO:0009055">
    <property type="term" value="F:electron transfer activity"/>
    <property type="evidence" value="ECO:0007669"/>
    <property type="project" value="TreeGrafter"/>
</dbReference>
<keyword evidence="12 20" id="KW-0408">Iron</keyword>
<keyword evidence="6 20" id="KW-0349">Heme</keyword>
<comment type="caution">
    <text evidence="23">The sequence shown here is derived from an EMBL/GenBank/DDBJ whole genome shotgun (WGS) entry which is preliminary data.</text>
</comment>
<evidence type="ECO:0000256" key="3">
    <source>
        <dbReference type="ARBA" id="ARBA00004651"/>
    </source>
</evidence>
<evidence type="ECO:0000256" key="11">
    <source>
        <dbReference type="ARBA" id="ARBA00023002"/>
    </source>
</evidence>
<feature type="binding site" description="axial binding residue" evidence="20">
    <location>
        <position position="68"/>
    </location>
    <ligand>
        <name>heme b</name>
        <dbReference type="ChEBI" id="CHEBI:60344"/>
        <label>1</label>
    </ligand>
    <ligandPart>
        <name>Fe</name>
        <dbReference type="ChEBI" id="CHEBI:18248"/>
    </ligandPart>
</feature>
<keyword evidence="8" id="KW-0479">Metal-binding</keyword>
<dbReference type="GO" id="GO:0046872">
    <property type="term" value="F:metal ion binding"/>
    <property type="evidence" value="ECO:0007669"/>
    <property type="project" value="UniProtKB-KW"/>
</dbReference>
<feature type="transmembrane region" description="Helical" evidence="21">
    <location>
        <begin position="6"/>
        <end position="28"/>
    </location>
</feature>
<dbReference type="PANTHER" id="PTHR30598:SF3">
    <property type="entry name" value="RESPIRATORY NITRATE REDUCTASE 1 GAMMA CHAIN"/>
    <property type="match status" value="1"/>
</dbReference>
<dbReference type="InterPro" id="IPR003816">
    <property type="entry name" value="Nitrate_red_gam"/>
</dbReference>
<keyword evidence="24" id="KW-1185">Reference proteome</keyword>
<evidence type="ECO:0000256" key="4">
    <source>
        <dbReference type="ARBA" id="ARBA00022448"/>
    </source>
</evidence>
<dbReference type="PANTHER" id="PTHR30598">
    <property type="entry name" value="NITRATE REDUCTASE PRIVATE CHAPERONE, REDOX ENZYME MATURATION PROTEIN REMP FAMILY"/>
    <property type="match status" value="1"/>
</dbReference>
<keyword evidence="10 21" id="KW-1133">Transmembrane helix</keyword>
<evidence type="ECO:0000256" key="14">
    <source>
        <dbReference type="ARBA" id="ARBA00023136"/>
    </source>
</evidence>
<comment type="similarity">
    <text evidence="17">In the C-terminal section; belongs to the nitrate reductase gamma subunit family.</text>
</comment>
<dbReference type="InterPro" id="IPR023234">
    <property type="entry name" value="NarG-like_domain"/>
</dbReference>
<feature type="domain" description="NarG-like" evidence="22">
    <location>
        <begin position="8"/>
        <end position="226"/>
    </location>
</feature>
<evidence type="ECO:0000256" key="5">
    <source>
        <dbReference type="ARBA" id="ARBA00022475"/>
    </source>
</evidence>
<comment type="cofactor">
    <cofactor evidence="2">
        <name>heme b</name>
        <dbReference type="ChEBI" id="CHEBI:60344"/>
    </cofactor>
</comment>
<evidence type="ECO:0000256" key="19">
    <source>
        <dbReference type="ARBA" id="ARBA00071287"/>
    </source>
</evidence>
<keyword evidence="7 21" id="KW-0812">Transmembrane</keyword>
<evidence type="ECO:0000256" key="7">
    <source>
        <dbReference type="ARBA" id="ARBA00022692"/>
    </source>
</evidence>
<dbReference type="GO" id="GO:0042128">
    <property type="term" value="P:nitrate assimilation"/>
    <property type="evidence" value="ECO:0007669"/>
    <property type="project" value="UniProtKB-KW"/>
</dbReference>
<dbReference type="Proteomes" id="UP000646523">
    <property type="component" value="Unassembled WGS sequence"/>
</dbReference>
<evidence type="ECO:0000256" key="6">
    <source>
        <dbReference type="ARBA" id="ARBA00022617"/>
    </source>
</evidence>
<feature type="transmembrane region" description="Helical" evidence="21">
    <location>
        <begin position="133"/>
        <end position="156"/>
    </location>
</feature>
<dbReference type="GO" id="GO:0009325">
    <property type="term" value="C:nitrate reductase complex"/>
    <property type="evidence" value="ECO:0007669"/>
    <property type="project" value="InterPro"/>
</dbReference>
<keyword evidence="9" id="KW-0249">Electron transport</keyword>
<proteinExistence type="inferred from homology"/>
<evidence type="ECO:0000313" key="23">
    <source>
        <dbReference type="EMBL" id="GGO82859.1"/>
    </source>
</evidence>
<evidence type="ECO:0000256" key="10">
    <source>
        <dbReference type="ARBA" id="ARBA00022989"/>
    </source>
</evidence>
<evidence type="ECO:0000313" key="24">
    <source>
        <dbReference type="Proteomes" id="UP000646523"/>
    </source>
</evidence>
<feature type="binding site" description="axial binding residue" evidence="20">
    <location>
        <position position="58"/>
    </location>
    <ligand>
        <name>heme b</name>
        <dbReference type="ChEBI" id="CHEBI:60344"/>
        <label>1</label>
    </ligand>
    <ligandPart>
        <name>Fe</name>
        <dbReference type="ChEBI" id="CHEBI:18248"/>
    </ligandPart>
</feature>
<evidence type="ECO:0000256" key="18">
    <source>
        <dbReference type="ARBA" id="ARBA00061480"/>
    </source>
</evidence>
<comment type="similarity">
    <text evidence="16">In the central section; belongs to the NarJ/NarW family.</text>
</comment>
<dbReference type="AlphaFoldDB" id="A0A918DUS8"/>
<evidence type="ECO:0000256" key="21">
    <source>
        <dbReference type="SAM" id="Phobius"/>
    </source>
</evidence>
<dbReference type="FunFam" id="1.20.950.20:FF:000001">
    <property type="entry name" value="Respiratory nitrate reductase subunit gamma"/>
    <property type="match status" value="1"/>
</dbReference>
<reference evidence="23" key="2">
    <citation type="submission" date="2020-09" db="EMBL/GenBank/DDBJ databases">
        <authorList>
            <person name="Sun Q."/>
            <person name="Zhou Y."/>
        </authorList>
    </citation>
    <scope>NUCLEOTIDE SEQUENCE</scope>
    <source>
        <strain evidence="23">CGMCC 4.7368</strain>
    </source>
</reference>
<comment type="function">
    <text evidence="15">Does not seem to have nitrate reductase activity.</text>
</comment>
<dbReference type="InterPro" id="IPR036197">
    <property type="entry name" value="NarG-like_sf"/>
</dbReference>
<evidence type="ECO:0000256" key="1">
    <source>
        <dbReference type="ARBA" id="ARBA00001942"/>
    </source>
</evidence>
<evidence type="ECO:0000256" key="12">
    <source>
        <dbReference type="ARBA" id="ARBA00023004"/>
    </source>
</evidence>
<gene>
    <name evidence="23" type="ORF">GCM10012289_75060</name>
</gene>
<feature type="binding site" description="axial binding residue" evidence="20">
    <location>
        <position position="207"/>
    </location>
    <ligand>
        <name>heme b</name>
        <dbReference type="ChEBI" id="CHEBI:60344"/>
        <label>1</label>
    </ligand>
    <ligandPart>
        <name>Fe</name>
        <dbReference type="ChEBI" id="CHEBI:18248"/>
    </ligandPart>
</feature>
<comment type="cofactor">
    <cofactor evidence="1">
        <name>Mo-bis(molybdopterin guanine dinucleotide)</name>
        <dbReference type="ChEBI" id="CHEBI:60539"/>
    </cofactor>
</comment>
<feature type="transmembrane region" description="Helical" evidence="21">
    <location>
        <begin position="188"/>
        <end position="217"/>
    </location>
</feature>
<evidence type="ECO:0000256" key="13">
    <source>
        <dbReference type="ARBA" id="ARBA00023063"/>
    </source>
</evidence>
<keyword evidence="14 21" id="KW-0472">Membrane</keyword>
<accession>A0A918DUS8</accession>
<comment type="subcellular location">
    <subcellularLocation>
        <location evidence="3">Cell membrane</location>
        <topology evidence="3">Multi-pass membrane protein</topology>
    </subcellularLocation>
</comment>
<evidence type="ECO:0000256" key="16">
    <source>
        <dbReference type="ARBA" id="ARBA00061095"/>
    </source>
</evidence>
<feature type="binding site" description="axial binding residue" evidence="20">
    <location>
        <position position="189"/>
    </location>
    <ligand>
        <name>heme b</name>
        <dbReference type="ChEBI" id="CHEBI:60344"/>
        <label>1</label>
    </ligand>
    <ligandPart>
        <name>Fe</name>
        <dbReference type="ChEBI" id="CHEBI:18248"/>
    </ligandPart>
</feature>
<evidence type="ECO:0000256" key="8">
    <source>
        <dbReference type="ARBA" id="ARBA00022723"/>
    </source>
</evidence>
<protein>
    <recommendedName>
        <fullName evidence="19">Nitrate reductase-like protein NarX</fullName>
    </recommendedName>
</protein>
<dbReference type="GO" id="GO:0020037">
    <property type="term" value="F:heme binding"/>
    <property type="evidence" value="ECO:0007669"/>
    <property type="project" value="TreeGrafter"/>
</dbReference>
<comment type="similarity">
    <text evidence="18">In the N-terminal section; belongs to the nitrate reductase alpha subunit family.</text>
</comment>
<evidence type="ECO:0000256" key="2">
    <source>
        <dbReference type="ARBA" id="ARBA00001970"/>
    </source>
</evidence>
<dbReference type="Pfam" id="PF02665">
    <property type="entry name" value="Nitrate_red_gam"/>
    <property type="match status" value="1"/>
</dbReference>
<dbReference type="GO" id="GO:0005886">
    <property type="term" value="C:plasma membrane"/>
    <property type="evidence" value="ECO:0007669"/>
    <property type="project" value="UniProtKB-SubCell"/>
</dbReference>
<keyword evidence="5" id="KW-1003">Cell membrane</keyword>
<dbReference type="EMBL" id="BMNH01000046">
    <property type="protein sequence ID" value="GGO82859.1"/>
    <property type="molecule type" value="Genomic_DNA"/>
</dbReference>
<keyword evidence="13" id="KW-0534">Nitrate assimilation</keyword>
<dbReference type="NCBIfam" id="TIGR00351">
    <property type="entry name" value="narI"/>
    <property type="match status" value="1"/>
</dbReference>